<dbReference type="GO" id="GO:0008270">
    <property type="term" value="F:zinc ion binding"/>
    <property type="evidence" value="ECO:0007669"/>
    <property type="project" value="InterPro"/>
</dbReference>
<dbReference type="Proteomes" id="UP000282930">
    <property type="component" value="Chromosome"/>
</dbReference>
<keyword evidence="2 8" id="KW-0963">Cytoplasm</keyword>
<dbReference type="NCBIfam" id="TIGR00464">
    <property type="entry name" value="gltX_bact"/>
    <property type="match status" value="1"/>
</dbReference>
<dbReference type="Gene3D" id="3.40.50.620">
    <property type="entry name" value="HUPs"/>
    <property type="match status" value="1"/>
</dbReference>
<proteinExistence type="inferred from homology"/>
<dbReference type="HAMAP" id="MF_00022">
    <property type="entry name" value="Glu_tRNA_synth_type1"/>
    <property type="match status" value="1"/>
</dbReference>
<evidence type="ECO:0000256" key="4">
    <source>
        <dbReference type="ARBA" id="ARBA00022741"/>
    </source>
</evidence>
<keyword evidence="4 8" id="KW-0547">Nucleotide-binding</keyword>
<evidence type="ECO:0000256" key="7">
    <source>
        <dbReference type="ARBA" id="ARBA00023146"/>
    </source>
</evidence>
<dbReference type="PRINTS" id="PR00987">
    <property type="entry name" value="TRNASYNTHGLU"/>
</dbReference>
<evidence type="ECO:0000313" key="11">
    <source>
        <dbReference type="EMBL" id="AZT90093.1"/>
    </source>
</evidence>
<name>A0A3T0D4Y0_9FIRM</name>
<evidence type="ECO:0000259" key="9">
    <source>
        <dbReference type="Pfam" id="PF00749"/>
    </source>
</evidence>
<keyword evidence="5 8" id="KW-0067">ATP-binding</keyword>
<feature type="binding site" evidence="8">
    <location>
        <position position="252"/>
    </location>
    <ligand>
        <name>ATP</name>
        <dbReference type="ChEBI" id="CHEBI:30616"/>
    </ligand>
</feature>
<dbReference type="InterPro" id="IPR014729">
    <property type="entry name" value="Rossmann-like_a/b/a_fold"/>
</dbReference>
<dbReference type="RefSeq" id="WP_045164937.1">
    <property type="nucleotide sequence ID" value="NZ_CP034791.1"/>
</dbReference>
<reference evidence="11 12" key="1">
    <citation type="submission" date="2018-12" db="EMBL/GenBank/DDBJ databases">
        <title>Genome sequence from the cellulolytic species, Caldicellulosiruptor changbaiensis.</title>
        <authorList>
            <person name="Blumer-Schuette S.E."/>
            <person name="Mendoza C."/>
        </authorList>
    </citation>
    <scope>NUCLEOTIDE SEQUENCE [LARGE SCALE GENOMIC DNA]</scope>
    <source>
        <strain evidence="11 12">CBS-Z</strain>
    </source>
</reference>
<dbReference type="KEGG" id="ccha:ELD05_05230"/>
<dbReference type="InterPro" id="IPR033910">
    <property type="entry name" value="GluRS_core"/>
</dbReference>
<dbReference type="CDD" id="cd00808">
    <property type="entry name" value="GluRS_core"/>
    <property type="match status" value="1"/>
</dbReference>
<dbReference type="GO" id="GO:0004818">
    <property type="term" value="F:glutamate-tRNA ligase activity"/>
    <property type="evidence" value="ECO:0007669"/>
    <property type="project" value="UniProtKB-UniRule"/>
</dbReference>
<evidence type="ECO:0000256" key="2">
    <source>
        <dbReference type="ARBA" id="ARBA00022490"/>
    </source>
</evidence>
<dbReference type="FunFam" id="3.40.50.620:FF:000045">
    <property type="entry name" value="Glutamate--tRNA ligase, mitochondrial"/>
    <property type="match status" value="1"/>
</dbReference>
<dbReference type="InterPro" id="IPR045462">
    <property type="entry name" value="aa-tRNA-synth_I_cd-bd"/>
</dbReference>
<dbReference type="InterPro" id="IPR020752">
    <property type="entry name" value="Glu-tRNA-synth_I_codon-bd_sub1"/>
</dbReference>
<dbReference type="PANTHER" id="PTHR43311">
    <property type="entry name" value="GLUTAMATE--TRNA LIGASE"/>
    <property type="match status" value="1"/>
</dbReference>
<keyword evidence="6 8" id="KW-0648">Protein biosynthesis</keyword>
<evidence type="ECO:0000256" key="8">
    <source>
        <dbReference type="HAMAP-Rule" id="MF_00022"/>
    </source>
</evidence>
<dbReference type="GO" id="GO:0006424">
    <property type="term" value="P:glutamyl-tRNA aminoacylation"/>
    <property type="evidence" value="ECO:0007669"/>
    <property type="project" value="UniProtKB-UniRule"/>
</dbReference>
<dbReference type="EMBL" id="CP034791">
    <property type="protein sequence ID" value="AZT90093.1"/>
    <property type="molecule type" value="Genomic_DNA"/>
</dbReference>
<evidence type="ECO:0000259" key="10">
    <source>
        <dbReference type="Pfam" id="PF19269"/>
    </source>
</evidence>
<keyword evidence="7 8" id="KW-0030">Aminoacyl-tRNA synthetase</keyword>
<comment type="function">
    <text evidence="8">Catalyzes the attachment of glutamate to tRNA(Glu) in a two-step reaction: glutamate is first activated by ATP to form Glu-AMP and then transferred to the acceptor end of tRNA(Glu).</text>
</comment>
<dbReference type="Gene3D" id="1.10.8.70">
    <property type="entry name" value="Glutamate-tRNA synthetase, class I, anticodon-binding domain 1"/>
    <property type="match status" value="1"/>
</dbReference>
<dbReference type="InterPro" id="IPR000924">
    <property type="entry name" value="Glu/Gln-tRNA-synth"/>
</dbReference>
<dbReference type="InterPro" id="IPR020058">
    <property type="entry name" value="Glu/Gln-tRNA-synth_Ib_cat-dom"/>
</dbReference>
<dbReference type="GO" id="GO:0000049">
    <property type="term" value="F:tRNA binding"/>
    <property type="evidence" value="ECO:0007669"/>
    <property type="project" value="InterPro"/>
</dbReference>
<dbReference type="Pfam" id="PF00749">
    <property type="entry name" value="tRNA-synt_1c"/>
    <property type="match status" value="1"/>
</dbReference>
<evidence type="ECO:0000256" key="1">
    <source>
        <dbReference type="ARBA" id="ARBA00007894"/>
    </source>
</evidence>
<dbReference type="InterPro" id="IPR008925">
    <property type="entry name" value="aa_tRNA-synth_I_cd-bd_sf"/>
</dbReference>
<evidence type="ECO:0000256" key="6">
    <source>
        <dbReference type="ARBA" id="ARBA00022917"/>
    </source>
</evidence>
<evidence type="ECO:0000256" key="3">
    <source>
        <dbReference type="ARBA" id="ARBA00022598"/>
    </source>
</evidence>
<dbReference type="InterPro" id="IPR020751">
    <property type="entry name" value="aa-tRNA-synth_I_codon-bd_sub2"/>
</dbReference>
<feature type="domain" description="Glutamyl/glutaminyl-tRNA synthetase class Ib catalytic" evidence="9">
    <location>
        <begin position="1"/>
        <end position="318"/>
    </location>
</feature>
<dbReference type="SUPFAM" id="SSF48163">
    <property type="entry name" value="An anticodon-binding domain of class I aminoacyl-tRNA synthetases"/>
    <property type="match status" value="1"/>
</dbReference>
<comment type="similarity">
    <text evidence="1 8">Belongs to the class-I aminoacyl-tRNA synthetase family. Glutamate--tRNA ligase type 1 subfamily.</text>
</comment>
<comment type="subcellular location">
    <subcellularLocation>
        <location evidence="8">Cytoplasm</location>
    </subcellularLocation>
</comment>
<feature type="short sequence motif" description="'KMSKS' region" evidence="8">
    <location>
        <begin position="249"/>
        <end position="253"/>
    </location>
</feature>
<dbReference type="PANTHER" id="PTHR43311:SF2">
    <property type="entry name" value="GLUTAMATE--TRNA LIGASE, MITOCHONDRIAL-RELATED"/>
    <property type="match status" value="1"/>
</dbReference>
<sequence>MVRVRFAPSPTGQLHIGGARTALFNYLFAKKHNGKFILRIEDTDLERSREEWAEGIMRSLRWLGIEWDEGPDIGGEFGPYFQSQRKDIYMEYINKLLEEGKAYYCFCSQEEIEKEREIAKQNKVSYKYSKKCRNISLEEAKRRIKNGEKAVVRIKAPQDGVTVVHDIIRGDVEFSNDQLDDFIILKSDGNPTYNFVCVVDDYFMKISHVIRAEEHLSNTPKQLIIYQALNLTPPQFAHVPMILAPDRSKLSKRHGATSVEEFFENGYLKEAIVNYLLLLGWSPGEDRTIIGLDEAIEKFELEKVSKNAAIYDINKLTWINGHYLKEIHIEDLYERMKYFYSKKGIEIERFDKEYVKSALKLVREKVKTLVEVVDASTYFFDDSYEYDQKGVEKYLTPENLNIVKSLSDELKNLEPFSAPEIESLVRKKAESLNVKAANIIHTIRVCISGRTVTPGLFEMMEVLGKKEVVKRIERTCEKFLNK</sequence>
<dbReference type="SUPFAM" id="SSF52374">
    <property type="entry name" value="Nucleotidylyl transferase"/>
    <property type="match status" value="1"/>
</dbReference>
<dbReference type="EC" id="6.1.1.17" evidence="8"/>
<evidence type="ECO:0000256" key="5">
    <source>
        <dbReference type="ARBA" id="ARBA00022840"/>
    </source>
</evidence>
<comment type="subunit">
    <text evidence="8">Monomer.</text>
</comment>
<evidence type="ECO:0000313" key="12">
    <source>
        <dbReference type="Proteomes" id="UP000282930"/>
    </source>
</evidence>
<accession>A0A3T0D4Y0</accession>
<dbReference type="InterPro" id="IPR004527">
    <property type="entry name" value="Glu-tRNA-ligase_bac/mito"/>
</dbReference>
<gene>
    <name evidence="8" type="primary">gltX</name>
    <name evidence="11" type="ORF">ELD05_05230</name>
</gene>
<keyword evidence="12" id="KW-1185">Reference proteome</keyword>
<dbReference type="Gene3D" id="1.10.10.350">
    <property type="match status" value="1"/>
</dbReference>
<feature type="short sequence motif" description="'HIGH' region" evidence="8">
    <location>
        <begin position="8"/>
        <end position="18"/>
    </location>
</feature>
<organism evidence="11 12">
    <name type="scientific">Caldicellulosiruptor changbaiensis</name>
    <dbReference type="NCBI Taxonomy" id="1222016"/>
    <lineage>
        <taxon>Bacteria</taxon>
        <taxon>Bacillati</taxon>
        <taxon>Bacillota</taxon>
        <taxon>Bacillota incertae sedis</taxon>
        <taxon>Caldicellulosiruptorales</taxon>
        <taxon>Caldicellulosiruptoraceae</taxon>
        <taxon>Caldicellulosiruptor</taxon>
    </lineage>
</organism>
<dbReference type="PROSITE" id="PS00178">
    <property type="entry name" value="AA_TRNA_LIGASE_I"/>
    <property type="match status" value="1"/>
</dbReference>
<dbReference type="InterPro" id="IPR049940">
    <property type="entry name" value="GluQ/Sye"/>
</dbReference>
<dbReference type="GO" id="GO:0005524">
    <property type="term" value="F:ATP binding"/>
    <property type="evidence" value="ECO:0007669"/>
    <property type="project" value="UniProtKB-UniRule"/>
</dbReference>
<dbReference type="Pfam" id="PF19269">
    <property type="entry name" value="Anticodon_2"/>
    <property type="match status" value="1"/>
</dbReference>
<comment type="caution">
    <text evidence="8">Lacks conserved residue(s) required for the propagation of feature annotation.</text>
</comment>
<keyword evidence="3 8" id="KW-0436">Ligase</keyword>
<dbReference type="GO" id="GO:0005829">
    <property type="term" value="C:cytosol"/>
    <property type="evidence" value="ECO:0007669"/>
    <property type="project" value="TreeGrafter"/>
</dbReference>
<dbReference type="InterPro" id="IPR001412">
    <property type="entry name" value="aa-tRNA-synth_I_CS"/>
</dbReference>
<comment type="catalytic activity">
    <reaction evidence="8">
        <text>tRNA(Glu) + L-glutamate + ATP = L-glutamyl-tRNA(Glu) + AMP + diphosphate</text>
        <dbReference type="Rhea" id="RHEA:23540"/>
        <dbReference type="Rhea" id="RHEA-COMP:9663"/>
        <dbReference type="Rhea" id="RHEA-COMP:9680"/>
        <dbReference type="ChEBI" id="CHEBI:29985"/>
        <dbReference type="ChEBI" id="CHEBI:30616"/>
        <dbReference type="ChEBI" id="CHEBI:33019"/>
        <dbReference type="ChEBI" id="CHEBI:78442"/>
        <dbReference type="ChEBI" id="CHEBI:78520"/>
        <dbReference type="ChEBI" id="CHEBI:456215"/>
        <dbReference type="EC" id="6.1.1.17"/>
    </reaction>
</comment>
<feature type="domain" description="Aminoacyl-tRNA synthetase class I anticodon-binding" evidence="10">
    <location>
        <begin position="332"/>
        <end position="475"/>
    </location>
</feature>
<dbReference type="AlphaFoldDB" id="A0A3T0D4Y0"/>
<protein>
    <recommendedName>
        <fullName evidence="8">Glutamate--tRNA ligase</fullName>
        <ecNumber evidence="8">6.1.1.17</ecNumber>
    </recommendedName>
    <alternativeName>
        <fullName evidence="8">Glutamyl-tRNA synthetase</fullName>
        <shortName evidence="8">GluRS</shortName>
    </alternativeName>
</protein>